<evidence type="ECO:0000256" key="1">
    <source>
        <dbReference type="SAM" id="MobiDB-lite"/>
    </source>
</evidence>
<gene>
    <name evidence="2" type="ORF">AAFF_G00423130</name>
</gene>
<proteinExistence type="predicted"/>
<evidence type="ECO:0000313" key="3">
    <source>
        <dbReference type="Proteomes" id="UP001221898"/>
    </source>
</evidence>
<dbReference type="Proteomes" id="UP001221898">
    <property type="component" value="Unassembled WGS sequence"/>
</dbReference>
<dbReference type="Gene3D" id="3.80.10.10">
    <property type="entry name" value="Ribonuclease Inhibitor"/>
    <property type="match status" value="1"/>
</dbReference>
<reference evidence="2" key="1">
    <citation type="journal article" date="2023" name="Science">
        <title>Genome structures resolve the early diversification of teleost fishes.</title>
        <authorList>
            <person name="Parey E."/>
            <person name="Louis A."/>
            <person name="Montfort J."/>
            <person name="Bouchez O."/>
            <person name="Roques C."/>
            <person name="Iampietro C."/>
            <person name="Lluch J."/>
            <person name="Castinel A."/>
            <person name="Donnadieu C."/>
            <person name="Desvignes T."/>
            <person name="Floi Bucao C."/>
            <person name="Jouanno E."/>
            <person name="Wen M."/>
            <person name="Mejri S."/>
            <person name="Dirks R."/>
            <person name="Jansen H."/>
            <person name="Henkel C."/>
            <person name="Chen W.J."/>
            <person name="Zahm M."/>
            <person name="Cabau C."/>
            <person name="Klopp C."/>
            <person name="Thompson A.W."/>
            <person name="Robinson-Rechavi M."/>
            <person name="Braasch I."/>
            <person name="Lecointre G."/>
            <person name="Bobe J."/>
            <person name="Postlethwait J.H."/>
            <person name="Berthelot C."/>
            <person name="Roest Crollius H."/>
            <person name="Guiguen Y."/>
        </authorList>
    </citation>
    <scope>NUCLEOTIDE SEQUENCE</scope>
    <source>
        <strain evidence="2">NC1722</strain>
    </source>
</reference>
<dbReference type="SUPFAM" id="SSF52047">
    <property type="entry name" value="RNI-like"/>
    <property type="match status" value="1"/>
</dbReference>
<organism evidence="2 3">
    <name type="scientific">Aldrovandia affinis</name>
    <dbReference type="NCBI Taxonomy" id="143900"/>
    <lineage>
        <taxon>Eukaryota</taxon>
        <taxon>Metazoa</taxon>
        <taxon>Chordata</taxon>
        <taxon>Craniata</taxon>
        <taxon>Vertebrata</taxon>
        <taxon>Euteleostomi</taxon>
        <taxon>Actinopterygii</taxon>
        <taxon>Neopterygii</taxon>
        <taxon>Teleostei</taxon>
        <taxon>Notacanthiformes</taxon>
        <taxon>Halosauridae</taxon>
        <taxon>Aldrovandia</taxon>
    </lineage>
</organism>
<dbReference type="SMART" id="SM00368">
    <property type="entry name" value="LRR_RI"/>
    <property type="match status" value="2"/>
</dbReference>
<dbReference type="EMBL" id="JAINUG010000009">
    <property type="protein sequence ID" value="KAJ8415333.1"/>
    <property type="molecule type" value="Genomic_DNA"/>
</dbReference>
<dbReference type="InterPro" id="IPR052394">
    <property type="entry name" value="LRR-containing"/>
</dbReference>
<feature type="region of interest" description="Disordered" evidence="1">
    <location>
        <begin position="153"/>
        <end position="185"/>
    </location>
</feature>
<dbReference type="PANTHER" id="PTHR24114">
    <property type="entry name" value="LEUCINE RICH REPEAT FAMILY PROTEIN"/>
    <property type="match status" value="1"/>
</dbReference>
<evidence type="ECO:0000313" key="2">
    <source>
        <dbReference type="EMBL" id="KAJ8415333.1"/>
    </source>
</evidence>
<dbReference type="Pfam" id="PF13516">
    <property type="entry name" value="LRR_6"/>
    <property type="match status" value="2"/>
</dbReference>
<accession>A0AAD7X051</accession>
<dbReference type="AlphaFoldDB" id="A0AAD7X051"/>
<name>A0AAD7X051_9TELE</name>
<comment type="caution">
    <text evidence="2">The sequence shown here is derived from an EMBL/GenBank/DDBJ whole genome shotgun (WGS) entry which is preliminary data.</text>
</comment>
<keyword evidence="3" id="KW-1185">Reference proteome</keyword>
<sequence length="185" mass="19992">MKHSSNDGDHDVDLEMEGDRVRVLIWARPPNKATVVPADESRYRAACKFFGVAPASSYLRDMHTSELDMMHCGLGAQPIRALVVSLVTNISMLKLNLKMNQFEGLGVVAIAEMLKENCYITVINLSENRLGVGGAQAISSMLMENSTLVHLNHFNDPQDQSQGGGSGPELQQNGGCGRHGSGSLP</sequence>
<dbReference type="InterPro" id="IPR001611">
    <property type="entry name" value="Leu-rich_rpt"/>
</dbReference>
<feature type="compositionally biased region" description="Gly residues" evidence="1">
    <location>
        <begin position="174"/>
        <end position="185"/>
    </location>
</feature>
<protein>
    <submittedName>
        <fullName evidence="2">Uncharacterized protein</fullName>
    </submittedName>
</protein>
<dbReference type="PANTHER" id="PTHR24114:SF37">
    <property type="entry name" value="LEUCINE-RICH REPEAT-CONTAINING PROTEIN 74B"/>
    <property type="match status" value="1"/>
</dbReference>
<dbReference type="InterPro" id="IPR032675">
    <property type="entry name" value="LRR_dom_sf"/>
</dbReference>